<protein>
    <recommendedName>
        <fullName evidence="3">UAS domain-containing protein</fullName>
    </recommendedName>
</protein>
<dbReference type="OrthoDB" id="1026733at2759"/>
<feature type="compositionally biased region" description="Polar residues" evidence="2">
    <location>
        <begin position="82"/>
        <end position="93"/>
    </location>
</feature>
<dbReference type="PANTHER" id="PTHR23322">
    <property type="entry name" value="FAS-ASSOCIATED PROTEIN"/>
    <property type="match status" value="1"/>
</dbReference>
<dbReference type="FunCoup" id="A0A2N3NI33">
    <property type="interactions" value="24"/>
</dbReference>
<dbReference type="SUPFAM" id="SSF46934">
    <property type="entry name" value="UBA-like"/>
    <property type="match status" value="1"/>
</dbReference>
<dbReference type="VEuPathDB" id="FungiDB:jhhlp_001386"/>
<evidence type="ECO:0000259" key="3">
    <source>
        <dbReference type="SMART" id="SM00594"/>
    </source>
</evidence>
<evidence type="ECO:0000313" key="5">
    <source>
        <dbReference type="Proteomes" id="UP000233524"/>
    </source>
</evidence>
<organism evidence="4 5">
    <name type="scientific">Lomentospora prolificans</name>
    <dbReference type="NCBI Taxonomy" id="41688"/>
    <lineage>
        <taxon>Eukaryota</taxon>
        <taxon>Fungi</taxon>
        <taxon>Dikarya</taxon>
        <taxon>Ascomycota</taxon>
        <taxon>Pezizomycotina</taxon>
        <taxon>Sordariomycetes</taxon>
        <taxon>Hypocreomycetidae</taxon>
        <taxon>Microascales</taxon>
        <taxon>Microascaceae</taxon>
        <taxon>Lomentospora</taxon>
    </lineage>
</organism>
<reference evidence="4 5" key="1">
    <citation type="journal article" date="2017" name="G3 (Bethesda)">
        <title>First Draft Genome Sequence of the Pathogenic Fungus Lomentospora prolificans (Formerly Scedosporium prolificans).</title>
        <authorList>
            <person name="Luo R."/>
            <person name="Zimin A."/>
            <person name="Workman R."/>
            <person name="Fan Y."/>
            <person name="Pertea G."/>
            <person name="Grossman N."/>
            <person name="Wear M.P."/>
            <person name="Jia B."/>
            <person name="Miller H."/>
            <person name="Casadevall A."/>
            <person name="Timp W."/>
            <person name="Zhang S.X."/>
            <person name="Salzberg S.L."/>
        </authorList>
    </citation>
    <scope>NUCLEOTIDE SEQUENCE [LARGE SCALE GENOMIC DNA]</scope>
    <source>
        <strain evidence="4 5">JHH-5317</strain>
    </source>
</reference>
<dbReference type="GO" id="GO:0036503">
    <property type="term" value="P:ERAD pathway"/>
    <property type="evidence" value="ECO:0007669"/>
    <property type="project" value="TreeGrafter"/>
</dbReference>
<evidence type="ECO:0000256" key="1">
    <source>
        <dbReference type="SAM" id="Coils"/>
    </source>
</evidence>
<feature type="region of interest" description="Disordered" evidence="2">
    <location>
        <begin position="82"/>
        <end position="107"/>
    </location>
</feature>
<comment type="caution">
    <text evidence="4">The sequence shown here is derived from an EMBL/GenBank/DDBJ whole genome shotgun (WGS) entry which is preliminary data.</text>
</comment>
<dbReference type="SUPFAM" id="SSF52833">
    <property type="entry name" value="Thioredoxin-like"/>
    <property type="match status" value="1"/>
</dbReference>
<accession>A0A2N3NI33</accession>
<dbReference type="Gene3D" id="3.10.20.90">
    <property type="entry name" value="Phosphatidylinositol 3-kinase Catalytic Subunit, Chain A, domain 1"/>
    <property type="match status" value="1"/>
</dbReference>
<dbReference type="InterPro" id="IPR009060">
    <property type="entry name" value="UBA-like_sf"/>
</dbReference>
<evidence type="ECO:0000256" key="2">
    <source>
        <dbReference type="SAM" id="MobiDB-lite"/>
    </source>
</evidence>
<dbReference type="InterPro" id="IPR029071">
    <property type="entry name" value="Ubiquitin-like_domsf"/>
</dbReference>
<proteinExistence type="predicted"/>
<dbReference type="PANTHER" id="PTHR23322:SF1">
    <property type="entry name" value="FAS-ASSOCIATED FACTOR 2"/>
    <property type="match status" value="1"/>
</dbReference>
<dbReference type="STRING" id="41688.A0A2N3NI33"/>
<dbReference type="AlphaFoldDB" id="A0A2N3NI33"/>
<name>A0A2N3NI33_9PEZI</name>
<feature type="coiled-coil region" evidence="1">
    <location>
        <begin position="355"/>
        <end position="389"/>
    </location>
</feature>
<feature type="domain" description="UAS" evidence="3">
    <location>
        <begin position="181"/>
        <end position="313"/>
    </location>
</feature>
<dbReference type="SMART" id="SM00594">
    <property type="entry name" value="UAS"/>
    <property type="match status" value="1"/>
</dbReference>
<dbReference type="Gene3D" id="3.40.30.10">
    <property type="entry name" value="Glutaredoxin"/>
    <property type="match status" value="1"/>
</dbReference>
<dbReference type="Proteomes" id="UP000233524">
    <property type="component" value="Unassembled WGS sequence"/>
</dbReference>
<dbReference type="InterPro" id="IPR036249">
    <property type="entry name" value="Thioredoxin-like_sf"/>
</dbReference>
<dbReference type="Gene3D" id="1.10.8.10">
    <property type="entry name" value="DNA helicase RuvA subunit, C-terminal domain"/>
    <property type="match status" value="1"/>
</dbReference>
<dbReference type="Pfam" id="PF14555">
    <property type="entry name" value="UBA_4"/>
    <property type="match status" value="1"/>
</dbReference>
<dbReference type="GO" id="GO:0005783">
    <property type="term" value="C:endoplasmic reticulum"/>
    <property type="evidence" value="ECO:0007669"/>
    <property type="project" value="TreeGrafter"/>
</dbReference>
<dbReference type="InterPro" id="IPR050730">
    <property type="entry name" value="UBX_domain-protein"/>
</dbReference>
<dbReference type="InParanoid" id="A0A2N3NI33"/>
<dbReference type="SUPFAM" id="SSF54236">
    <property type="entry name" value="Ubiquitin-like"/>
    <property type="match status" value="1"/>
</dbReference>
<evidence type="ECO:0000313" key="4">
    <source>
        <dbReference type="EMBL" id="PKS12090.1"/>
    </source>
</evidence>
<gene>
    <name evidence="4" type="ORF">jhhlp_001386</name>
</gene>
<dbReference type="InterPro" id="IPR006577">
    <property type="entry name" value="UAS"/>
</dbReference>
<dbReference type="GO" id="GO:0043130">
    <property type="term" value="F:ubiquitin binding"/>
    <property type="evidence" value="ECO:0007669"/>
    <property type="project" value="TreeGrafter"/>
</dbReference>
<keyword evidence="5" id="KW-1185">Reference proteome</keyword>
<sequence>MASDFTERAGLTPHQQEALDQYIGVTAQAERDAIALLQRSEWNVQIAIAKYFDGEGPDPLAEAIAAQQAPAPAARFENLQESLHASPQASSAQPREAPPHPAPRIVPQRERIQRPHFLLTLLFTPFTLGYRVASVGIRLALYILSFLPRPIRPTLLTNAMATGFRSTTGRRMLLPADTAARFKREFEEEYGPNELPWFDGGFAQAQDLAKKELKFLLFVLVSPEHDETESFTKETLLSPEVVEFLKDPANDIILWGGNVLDSEAYQVSTEYNCTKFPFSGLVCLTPKHGSTRMGTVKRLVGPMPPSRYLGDIRSAIEKYAPELASVRAERAARDAVRNIRTEQDSAYERSLAVDRERARERREAAARAAEEERRLAQEAEEAARKAEKREQWRRWRVGRIAPEPTAGTKDSVRVALKFSDSAGGKRVIRRFEGDATMEELYAFAECHDLLTGGEAYDDAEEPEDYQHEYQFALASLMPRQVYGPSKTDKMREVIGTSGNLIMEDL</sequence>
<keyword evidence="1" id="KW-0175">Coiled coil</keyword>
<dbReference type="EMBL" id="NLAX01000004">
    <property type="protein sequence ID" value="PKS12090.1"/>
    <property type="molecule type" value="Genomic_DNA"/>
</dbReference>